<accession>A0A0R3TSA9</accession>
<sequence length="195" mass="23000">MIYNKVAREEFEQLEYLMNTHLNGIFSLSELNETTVEIRLCLGDASNDYPYLPTLWTLNGNYEVFEDNRAYTFAKQSLIVIDSYCKLKNVKLPEDITNITGKYCVSRHFQIYFYLLKSERIDQVRMEAQLADLQNDFDVYVEEHYKALIKYVENNINWNKMMDDDRLELFNSCLTSQAKVLEERLSLTVQGFGPH</sequence>
<evidence type="ECO:0000313" key="3">
    <source>
        <dbReference type="WBParaSite" id="HNAJ_0001052201-mRNA-1"/>
    </source>
</evidence>
<protein>
    <submittedName>
        <fullName evidence="3">Phage protein</fullName>
    </submittedName>
</protein>
<proteinExistence type="predicted"/>
<dbReference type="EMBL" id="UZAE01013089">
    <property type="protein sequence ID" value="VDO08125.1"/>
    <property type="molecule type" value="Genomic_DNA"/>
</dbReference>
<name>A0A0R3TSA9_RODNA</name>
<reference evidence="3" key="1">
    <citation type="submission" date="2017-02" db="UniProtKB">
        <authorList>
            <consortium name="WormBaseParasite"/>
        </authorList>
    </citation>
    <scope>IDENTIFICATION</scope>
</reference>
<dbReference type="WBParaSite" id="HNAJ_0001052201-mRNA-1">
    <property type="protein sequence ID" value="HNAJ_0001052201-mRNA-1"/>
    <property type="gene ID" value="HNAJ_0001052201"/>
</dbReference>
<keyword evidence="2" id="KW-1185">Reference proteome</keyword>
<evidence type="ECO:0000313" key="1">
    <source>
        <dbReference type="EMBL" id="VDO08125.1"/>
    </source>
</evidence>
<reference evidence="1 2" key="2">
    <citation type="submission" date="2018-11" db="EMBL/GenBank/DDBJ databases">
        <authorList>
            <consortium name="Pathogen Informatics"/>
        </authorList>
    </citation>
    <scope>NUCLEOTIDE SEQUENCE [LARGE SCALE GENOMIC DNA]</scope>
</reference>
<organism evidence="3">
    <name type="scientific">Rodentolepis nana</name>
    <name type="common">Dwarf tapeworm</name>
    <name type="synonym">Hymenolepis nana</name>
    <dbReference type="NCBI Taxonomy" id="102285"/>
    <lineage>
        <taxon>Eukaryota</taxon>
        <taxon>Metazoa</taxon>
        <taxon>Spiralia</taxon>
        <taxon>Lophotrochozoa</taxon>
        <taxon>Platyhelminthes</taxon>
        <taxon>Cestoda</taxon>
        <taxon>Eucestoda</taxon>
        <taxon>Cyclophyllidea</taxon>
        <taxon>Hymenolepididae</taxon>
        <taxon>Rodentolepis</taxon>
    </lineage>
</organism>
<gene>
    <name evidence="1" type="ORF">HNAJ_LOCUS10517</name>
</gene>
<dbReference type="Proteomes" id="UP000278807">
    <property type="component" value="Unassembled WGS sequence"/>
</dbReference>
<evidence type="ECO:0000313" key="2">
    <source>
        <dbReference type="Proteomes" id="UP000278807"/>
    </source>
</evidence>
<dbReference type="AlphaFoldDB" id="A0A0R3TSA9"/>